<protein>
    <submittedName>
        <fullName evidence="1">Prevent-host-death protein</fullName>
    </submittedName>
</protein>
<organism evidence="1 2">
    <name type="scientific">Chryseobacterium caseinilyticum</name>
    <dbReference type="NCBI Taxonomy" id="2771428"/>
    <lineage>
        <taxon>Bacteria</taxon>
        <taxon>Pseudomonadati</taxon>
        <taxon>Bacteroidota</taxon>
        <taxon>Flavobacteriia</taxon>
        <taxon>Flavobacteriales</taxon>
        <taxon>Weeksellaceae</taxon>
        <taxon>Chryseobacterium group</taxon>
        <taxon>Chryseobacterium</taxon>
    </lineage>
</organism>
<dbReference type="EMBL" id="JACYFS010000001">
    <property type="protein sequence ID" value="MBD8081472.1"/>
    <property type="molecule type" value="Genomic_DNA"/>
</dbReference>
<evidence type="ECO:0000313" key="1">
    <source>
        <dbReference type="EMBL" id="MBD8081472.1"/>
    </source>
</evidence>
<dbReference type="RefSeq" id="WP_191735246.1">
    <property type="nucleotide sequence ID" value="NZ_JACYFS010000001.1"/>
</dbReference>
<name>A0ABR8Z876_9FLAO</name>
<dbReference type="Proteomes" id="UP000637299">
    <property type="component" value="Unassembled WGS sequence"/>
</dbReference>
<comment type="caution">
    <text evidence="1">The sequence shown here is derived from an EMBL/GenBank/DDBJ whole genome shotgun (WGS) entry which is preliminary data.</text>
</comment>
<keyword evidence="2" id="KW-1185">Reference proteome</keyword>
<proteinExistence type="predicted"/>
<reference evidence="1 2" key="1">
    <citation type="submission" date="2020-09" db="EMBL/GenBank/DDBJ databases">
        <title>Genome seq and assembly of Chryseobacterium sp.</title>
        <authorList>
            <person name="Chhetri G."/>
        </authorList>
    </citation>
    <scope>NUCLEOTIDE SEQUENCE [LARGE SCALE GENOMIC DNA]</scope>
    <source>
        <strain evidence="1 2">GCR10</strain>
    </source>
</reference>
<sequence>MNYKLVLNTKSETSNIYYNTITFDTFKINIIDRYKGIMSRNPILCDSILKVRTLDDQLIKTREGNSRVKLKGEDLEKYKNLMEILNSYQYKNKLIRQKEADEDYVHFVIRIYIDNYQIN</sequence>
<evidence type="ECO:0000313" key="2">
    <source>
        <dbReference type="Proteomes" id="UP000637299"/>
    </source>
</evidence>
<accession>A0ABR8Z876</accession>
<gene>
    <name evidence="1" type="ORF">IC610_03430</name>
</gene>